<feature type="transmembrane region" description="Helical" evidence="9">
    <location>
        <begin position="543"/>
        <end position="566"/>
    </location>
</feature>
<reference evidence="11" key="1">
    <citation type="journal article" date="2014" name="Int. J. Syst. Evol. Microbiol.">
        <title>Complete genome sequence of Corynebacterium casei LMG S-19264T (=DSM 44701T), isolated from a smear-ripened cheese.</title>
        <authorList>
            <consortium name="US DOE Joint Genome Institute (JGI-PGF)"/>
            <person name="Walter F."/>
            <person name="Albersmeier A."/>
            <person name="Kalinowski J."/>
            <person name="Ruckert C."/>
        </authorList>
    </citation>
    <scope>NUCLEOTIDE SEQUENCE</scope>
    <source>
        <strain evidence="11">KCTC 32422</strain>
    </source>
</reference>
<feature type="transmembrane region" description="Helical" evidence="9">
    <location>
        <begin position="507"/>
        <end position="531"/>
    </location>
</feature>
<dbReference type="NCBIfam" id="TIGR01726">
    <property type="entry name" value="HEQRo_perm_3TM"/>
    <property type="match status" value="1"/>
</dbReference>
<name>A0A918R963_9SPHN</name>
<protein>
    <recommendedName>
        <fullName evidence="10">ABC transmembrane type-1 domain-containing protein</fullName>
    </recommendedName>
</protein>
<evidence type="ECO:0000256" key="5">
    <source>
        <dbReference type="ARBA" id="ARBA00022692"/>
    </source>
</evidence>
<dbReference type="AlphaFoldDB" id="A0A918R963"/>
<evidence type="ECO:0000313" key="11">
    <source>
        <dbReference type="EMBL" id="GGZ88227.1"/>
    </source>
</evidence>
<dbReference type="PROSITE" id="PS50928">
    <property type="entry name" value="ABC_TM1"/>
    <property type="match status" value="1"/>
</dbReference>
<accession>A0A918R963</accession>
<keyword evidence="7 9" id="KW-1133">Transmembrane helix</keyword>
<dbReference type="SUPFAM" id="SSF161098">
    <property type="entry name" value="MetI-like"/>
    <property type="match status" value="1"/>
</dbReference>
<dbReference type="InterPro" id="IPR010065">
    <property type="entry name" value="AA_ABC_transptr_permease_3TM"/>
</dbReference>
<evidence type="ECO:0000256" key="8">
    <source>
        <dbReference type="ARBA" id="ARBA00023136"/>
    </source>
</evidence>
<dbReference type="Pfam" id="PF00528">
    <property type="entry name" value="BPD_transp_1"/>
    <property type="match status" value="1"/>
</dbReference>
<dbReference type="Proteomes" id="UP000634139">
    <property type="component" value="Unassembled WGS sequence"/>
</dbReference>
<evidence type="ECO:0000256" key="7">
    <source>
        <dbReference type="ARBA" id="ARBA00022989"/>
    </source>
</evidence>
<evidence type="ECO:0000256" key="2">
    <source>
        <dbReference type="ARBA" id="ARBA00010072"/>
    </source>
</evidence>
<dbReference type="Pfam" id="PF00497">
    <property type="entry name" value="SBP_bac_3"/>
    <property type="match status" value="2"/>
</dbReference>
<proteinExistence type="inferred from homology"/>
<dbReference type="GO" id="GO:0043190">
    <property type="term" value="C:ATP-binding cassette (ABC) transporter complex"/>
    <property type="evidence" value="ECO:0007669"/>
    <property type="project" value="InterPro"/>
</dbReference>
<dbReference type="EMBL" id="BMZD01000001">
    <property type="protein sequence ID" value="GGZ88227.1"/>
    <property type="molecule type" value="Genomic_DNA"/>
</dbReference>
<dbReference type="CDD" id="cd06261">
    <property type="entry name" value="TM_PBP2"/>
    <property type="match status" value="1"/>
</dbReference>
<dbReference type="Gene3D" id="3.40.190.10">
    <property type="entry name" value="Periplasmic binding protein-like II"/>
    <property type="match status" value="4"/>
</dbReference>
<keyword evidence="12" id="KW-1185">Reference proteome</keyword>
<dbReference type="InterPro" id="IPR035906">
    <property type="entry name" value="MetI-like_sf"/>
</dbReference>
<reference evidence="11" key="2">
    <citation type="submission" date="2020-09" db="EMBL/GenBank/DDBJ databases">
        <authorList>
            <person name="Sun Q."/>
            <person name="Kim S."/>
        </authorList>
    </citation>
    <scope>NUCLEOTIDE SEQUENCE</scope>
    <source>
        <strain evidence="11">KCTC 32422</strain>
    </source>
</reference>
<keyword evidence="3 9" id="KW-0813">Transport</keyword>
<keyword evidence="6" id="KW-0732">Signal</keyword>
<feature type="transmembrane region" description="Helical" evidence="9">
    <location>
        <begin position="672"/>
        <end position="691"/>
    </location>
</feature>
<evidence type="ECO:0000256" key="9">
    <source>
        <dbReference type="RuleBase" id="RU363032"/>
    </source>
</evidence>
<feature type="transmembrane region" description="Helical" evidence="9">
    <location>
        <begin position="572"/>
        <end position="591"/>
    </location>
</feature>
<sequence length="718" mass="79010">MTGSTGEVAARKLYPKAQVKTFDDIMDAVTALNAGQLDAIITIYPTALQVSKKNPRLHILEERVDYEDTSAAIRKDNTRLLKQIDGVIGELKADGTMADMERRWLKPDLSPYEELDIKLPKTGTPLRVGVSATREPMSFVDATGRVTGHDGELARLIGARLNRPVEFYNMKFLALIPALQSGKIDVIISGMTHTAERAKKVSFTRTYYANSQVMLAPRPDVTEGTAPVAAGAVMTGPQDIADKRIAVLTSSVQDRYATKHYPKAKILQFDTVSDVVMALKAGKADAALFDESPLRDVLRKNPEFGLLGKPLFSTPMGVGFSKNRADLRVAFDRWLADNRANGTYDAMKRRWMDEGATQLPPLPQGGGRGTLIVGTMSAGLPFVAVHNGELVGFDIEMIRRFAASLDMDVRFTDMQFGALIPALAAGKVDMISASIAITDERKQQIDFGSSYFNGQVYAFARKDRIAGGDGTVALAGAKPESFLKRTADSFRINILQENRYHLILDGLLTTVVIAILATVFGTLLGGLVCFMRMSSRAILNVPARIYIAILRGMPVLVLLMLIFYVVFASVDINPVLVAVIAFGLNFAAYAAEIYRSGISGIDKGQSEAGIAMGFTRLQTFRFIILPQTIQRILPVYKGEFISLVKMTSIVGYIAVQDLTKASDIIRSRTFDAFFPLVMVAVLYFLIAWVLMQAIEYLECATDPKTRRRKMRHNLQERA</sequence>
<dbReference type="PANTHER" id="PTHR35936:SF17">
    <property type="entry name" value="ARGININE-BINDING EXTRACELLULAR PROTEIN ARTP"/>
    <property type="match status" value="1"/>
</dbReference>
<keyword evidence="5 9" id="KW-0812">Transmembrane</keyword>
<organism evidence="11 12">
    <name type="scientific">Novosphingobium arvoryzae</name>
    <dbReference type="NCBI Taxonomy" id="1256514"/>
    <lineage>
        <taxon>Bacteria</taxon>
        <taxon>Pseudomonadati</taxon>
        <taxon>Pseudomonadota</taxon>
        <taxon>Alphaproteobacteria</taxon>
        <taxon>Sphingomonadales</taxon>
        <taxon>Sphingomonadaceae</taxon>
        <taxon>Novosphingobium</taxon>
    </lineage>
</organism>
<dbReference type="InterPro" id="IPR001638">
    <property type="entry name" value="Solute-binding_3/MltF_N"/>
</dbReference>
<dbReference type="SMART" id="SM00062">
    <property type="entry name" value="PBPb"/>
    <property type="match status" value="2"/>
</dbReference>
<keyword evidence="8 9" id="KW-0472">Membrane</keyword>
<evidence type="ECO:0000256" key="1">
    <source>
        <dbReference type="ARBA" id="ARBA00004429"/>
    </source>
</evidence>
<evidence type="ECO:0000313" key="12">
    <source>
        <dbReference type="Proteomes" id="UP000634139"/>
    </source>
</evidence>
<dbReference type="GO" id="GO:0022857">
    <property type="term" value="F:transmembrane transporter activity"/>
    <property type="evidence" value="ECO:0007669"/>
    <property type="project" value="InterPro"/>
</dbReference>
<dbReference type="InterPro" id="IPR000515">
    <property type="entry name" value="MetI-like"/>
</dbReference>
<comment type="caution">
    <text evidence="11">The sequence shown here is derived from an EMBL/GenBank/DDBJ whole genome shotgun (WGS) entry which is preliminary data.</text>
</comment>
<dbReference type="PANTHER" id="PTHR35936">
    <property type="entry name" value="MEMBRANE-BOUND LYTIC MUREIN TRANSGLYCOSYLASE F"/>
    <property type="match status" value="1"/>
</dbReference>
<evidence type="ECO:0000256" key="4">
    <source>
        <dbReference type="ARBA" id="ARBA00022475"/>
    </source>
</evidence>
<comment type="subcellular location">
    <subcellularLocation>
        <location evidence="1">Cell inner membrane</location>
        <topology evidence="1">Multi-pass membrane protein</topology>
    </subcellularLocation>
    <subcellularLocation>
        <location evidence="9">Cell membrane</location>
        <topology evidence="9">Multi-pass membrane protein</topology>
    </subcellularLocation>
</comment>
<keyword evidence="4" id="KW-1003">Cell membrane</keyword>
<dbReference type="SUPFAM" id="SSF53850">
    <property type="entry name" value="Periplasmic binding protein-like II"/>
    <property type="match status" value="3"/>
</dbReference>
<evidence type="ECO:0000259" key="10">
    <source>
        <dbReference type="PROSITE" id="PS50928"/>
    </source>
</evidence>
<comment type="similarity">
    <text evidence="2">Belongs to the binding-protein-dependent transport system permease family. HisMQ subfamily.</text>
</comment>
<evidence type="ECO:0000256" key="6">
    <source>
        <dbReference type="ARBA" id="ARBA00022729"/>
    </source>
</evidence>
<dbReference type="Gene3D" id="1.10.3720.10">
    <property type="entry name" value="MetI-like"/>
    <property type="match status" value="1"/>
</dbReference>
<evidence type="ECO:0000256" key="3">
    <source>
        <dbReference type="ARBA" id="ARBA00022448"/>
    </source>
</evidence>
<gene>
    <name evidence="11" type="ORF">GCM10011617_03840</name>
</gene>
<feature type="domain" description="ABC transmembrane type-1" evidence="10">
    <location>
        <begin position="507"/>
        <end position="695"/>
    </location>
</feature>